<evidence type="ECO:0000256" key="2">
    <source>
        <dbReference type="SAM" id="MobiDB-lite"/>
    </source>
</evidence>
<name>A0A8C4NCZ1_EPTBU</name>
<dbReference type="Pfam" id="PF16493">
    <property type="entry name" value="Meis_PKNOX_N"/>
    <property type="match status" value="1"/>
</dbReference>
<evidence type="ECO:0000313" key="4">
    <source>
        <dbReference type="Ensembl" id="ENSEBUP00000004186.1"/>
    </source>
</evidence>
<organism evidence="4 5">
    <name type="scientific">Eptatretus burgeri</name>
    <name type="common">Inshore hagfish</name>
    <dbReference type="NCBI Taxonomy" id="7764"/>
    <lineage>
        <taxon>Eukaryota</taxon>
        <taxon>Metazoa</taxon>
        <taxon>Chordata</taxon>
        <taxon>Craniata</taxon>
        <taxon>Vertebrata</taxon>
        <taxon>Cyclostomata</taxon>
        <taxon>Myxini</taxon>
        <taxon>Myxiniformes</taxon>
        <taxon>Myxinidae</taxon>
        <taxon>Eptatretinae</taxon>
        <taxon>Eptatretus</taxon>
    </lineage>
</organism>
<sequence>MDVKLEDPSAGISWWTLKIPRCPSRRVGILPAVKMECGSPPSPPCSQPLHPPRPDSAQPPKAAAVPAPSSLPPSPPDARSPPHIPCTGAEAQVERDKRAVYRHPLFPLLALLFEKCEAATCGAETVTSASFDLDIENFVQRQEQEQRAFFSDEPEIDNLMVKAIQVLRIHLLELEKVAELCKDFCERYISCLRAKLHSEQLLRSDAPGSEETLLQVGTAVGMATLTTPQLLAGQLFQPVTMVTPQLVTSAVSLTPQTLPPPQPCVLSPPPLRVSPLPASQGPPTPPHSQDISKRC</sequence>
<protein>
    <recommendedName>
        <fullName evidence="3">MEIS N-terminal domain-containing protein</fullName>
    </recommendedName>
</protein>
<feature type="domain" description="MEIS N-terminal" evidence="3">
    <location>
        <begin position="94"/>
        <end position="198"/>
    </location>
</feature>
<feature type="compositionally biased region" description="Low complexity" evidence="2">
    <location>
        <begin position="56"/>
        <end position="68"/>
    </location>
</feature>
<feature type="compositionally biased region" description="Pro residues" evidence="2">
    <location>
        <begin position="258"/>
        <end position="272"/>
    </location>
</feature>
<feature type="region of interest" description="Disordered" evidence="2">
    <location>
        <begin position="258"/>
        <end position="295"/>
    </location>
</feature>
<feature type="compositionally biased region" description="Pro residues" evidence="2">
    <location>
        <begin position="40"/>
        <end position="51"/>
    </location>
</feature>
<dbReference type="Proteomes" id="UP000694388">
    <property type="component" value="Unplaced"/>
</dbReference>
<keyword evidence="5" id="KW-1185">Reference proteome</keyword>
<evidence type="ECO:0000313" key="5">
    <source>
        <dbReference type="Proteomes" id="UP000694388"/>
    </source>
</evidence>
<accession>A0A8C4NCZ1</accession>
<reference evidence="4" key="1">
    <citation type="submission" date="2025-08" db="UniProtKB">
        <authorList>
            <consortium name="Ensembl"/>
        </authorList>
    </citation>
    <scope>IDENTIFICATION</scope>
</reference>
<reference evidence="4" key="2">
    <citation type="submission" date="2025-09" db="UniProtKB">
        <authorList>
            <consortium name="Ensembl"/>
        </authorList>
    </citation>
    <scope>IDENTIFICATION</scope>
</reference>
<evidence type="ECO:0000259" key="3">
    <source>
        <dbReference type="Pfam" id="PF16493"/>
    </source>
</evidence>
<keyword evidence="1" id="KW-0539">Nucleus</keyword>
<dbReference type="InterPro" id="IPR032453">
    <property type="entry name" value="PKNOX/Meis_N"/>
</dbReference>
<feature type="region of interest" description="Disordered" evidence="2">
    <location>
        <begin position="37"/>
        <end position="87"/>
    </location>
</feature>
<proteinExistence type="predicted"/>
<dbReference type="GeneTree" id="ENSGT00940000170693"/>
<feature type="compositionally biased region" description="Pro residues" evidence="2">
    <location>
        <begin position="69"/>
        <end position="84"/>
    </location>
</feature>
<dbReference type="Ensembl" id="ENSEBUT00000004607.1">
    <property type="protein sequence ID" value="ENSEBUP00000004186.1"/>
    <property type="gene ID" value="ENSEBUG00000002937.1"/>
</dbReference>
<evidence type="ECO:0000256" key="1">
    <source>
        <dbReference type="ARBA" id="ARBA00023242"/>
    </source>
</evidence>
<dbReference type="AlphaFoldDB" id="A0A8C4NCZ1"/>